<feature type="domain" description="HTH lysR-type" evidence="5">
    <location>
        <begin position="1"/>
        <end position="58"/>
    </location>
</feature>
<evidence type="ECO:0000259" key="5">
    <source>
        <dbReference type="PROSITE" id="PS50931"/>
    </source>
</evidence>
<protein>
    <submittedName>
        <fullName evidence="6">LysR family transcriptional regulator</fullName>
    </submittedName>
</protein>
<dbReference type="InterPro" id="IPR037410">
    <property type="entry name" value="BudR_PBP2"/>
</dbReference>
<organism evidence="6 7">
    <name type="scientific">Aquabacterium soli</name>
    <dbReference type="NCBI Taxonomy" id="2493092"/>
    <lineage>
        <taxon>Bacteria</taxon>
        <taxon>Pseudomonadati</taxon>
        <taxon>Pseudomonadota</taxon>
        <taxon>Betaproteobacteria</taxon>
        <taxon>Burkholderiales</taxon>
        <taxon>Aquabacterium</taxon>
    </lineage>
</organism>
<accession>A0A426VGE0</accession>
<dbReference type="InterPro" id="IPR005119">
    <property type="entry name" value="LysR_subst-bd"/>
</dbReference>
<dbReference type="AlphaFoldDB" id="A0A426VGE0"/>
<dbReference type="PROSITE" id="PS50931">
    <property type="entry name" value="HTH_LYSR"/>
    <property type="match status" value="1"/>
</dbReference>
<comment type="similarity">
    <text evidence="1">Belongs to the LysR transcriptional regulatory family.</text>
</comment>
<keyword evidence="7" id="KW-1185">Reference proteome</keyword>
<dbReference type="InterPro" id="IPR000847">
    <property type="entry name" value="LysR_HTH_N"/>
</dbReference>
<evidence type="ECO:0000256" key="3">
    <source>
        <dbReference type="ARBA" id="ARBA00023125"/>
    </source>
</evidence>
<dbReference type="PANTHER" id="PTHR30346">
    <property type="entry name" value="TRANSCRIPTIONAL DUAL REGULATOR HCAR-RELATED"/>
    <property type="match status" value="1"/>
</dbReference>
<dbReference type="EMBL" id="RSED01000002">
    <property type="protein sequence ID" value="RRS06016.1"/>
    <property type="molecule type" value="Genomic_DNA"/>
</dbReference>
<dbReference type="CDD" id="cd08451">
    <property type="entry name" value="PBP2_BudR"/>
    <property type="match status" value="1"/>
</dbReference>
<keyword evidence="3" id="KW-0238">DNA-binding</keyword>
<dbReference type="SUPFAM" id="SSF46785">
    <property type="entry name" value="Winged helix' DNA-binding domain"/>
    <property type="match status" value="1"/>
</dbReference>
<dbReference type="GO" id="GO:0032993">
    <property type="term" value="C:protein-DNA complex"/>
    <property type="evidence" value="ECO:0007669"/>
    <property type="project" value="TreeGrafter"/>
</dbReference>
<name>A0A426VGE0_9BURK</name>
<dbReference type="Gene3D" id="1.10.10.10">
    <property type="entry name" value="Winged helix-like DNA-binding domain superfamily/Winged helix DNA-binding domain"/>
    <property type="match status" value="1"/>
</dbReference>
<dbReference type="Proteomes" id="UP000269265">
    <property type="component" value="Unassembled WGS sequence"/>
</dbReference>
<dbReference type="PANTHER" id="PTHR30346:SF30">
    <property type="entry name" value="SMALL NEUTRAL PROTEASE REGULATORY PROTEIN"/>
    <property type="match status" value="1"/>
</dbReference>
<sequence>MELRHLRYFLAVAEELNVTRAAARLGISQPPLSQQIKELERDVGAALFLRTPQGMVLTEAGLAFQAEARPLMSGLEHARAAALRASRGETGQLRVGFTGSAAFNPVVANMIRNYRRAWPHVRLTLEEANTTRLVEGLAQQALDAAFIRPGPSGLDGLRLRRFGDETMKVVLPVSHPLARRRRLRLSALASEPFVLFPRAVGLSLYDAVLTACREAGFEPQLSQEAPQISSVVNLVAAELGVSIVPASIAQVAVRGVRYADIDGPGPRARLALVARQDDTRAVVGNFMALDEG</sequence>
<dbReference type="RefSeq" id="WP_125241923.1">
    <property type="nucleotide sequence ID" value="NZ_RSED01000002.1"/>
</dbReference>
<dbReference type="InterPro" id="IPR036390">
    <property type="entry name" value="WH_DNA-bd_sf"/>
</dbReference>
<dbReference type="Gene3D" id="3.40.190.10">
    <property type="entry name" value="Periplasmic binding protein-like II"/>
    <property type="match status" value="2"/>
</dbReference>
<dbReference type="OrthoDB" id="8807047at2"/>
<evidence type="ECO:0000256" key="1">
    <source>
        <dbReference type="ARBA" id="ARBA00009437"/>
    </source>
</evidence>
<dbReference type="GO" id="GO:0003677">
    <property type="term" value="F:DNA binding"/>
    <property type="evidence" value="ECO:0007669"/>
    <property type="project" value="UniProtKB-KW"/>
</dbReference>
<dbReference type="PRINTS" id="PR00039">
    <property type="entry name" value="HTHLYSR"/>
</dbReference>
<dbReference type="SUPFAM" id="SSF53850">
    <property type="entry name" value="Periplasmic binding protein-like II"/>
    <property type="match status" value="1"/>
</dbReference>
<dbReference type="Pfam" id="PF03466">
    <property type="entry name" value="LysR_substrate"/>
    <property type="match status" value="1"/>
</dbReference>
<dbReference type="InterPro" id="IPR036388">
    <property type="entry name" value="WH-like_DNA-bd_sf"/>
</dbReference>
<evidence type="ECO:0000256" key="4">
    <source>
        <dbReference type="ARBA" id="ARBA00023163"/>
    </source>
</evidence>
<keyword evidence="2" id="KW-0805">Transcription regulation</keyword>
<dbReference type="GO" id="GO:0003700">
    <property type="term" value="F:DNA-binding transcription factor activity"/>
    <property type="evidence" value="ECO:0007669"/>
    <property type="project" value="InterPro"/>
</dbReference>
<evidence type="ECO:0000256" key="2">
    <source>
        <dbReference type="ARBA" id="ARBA00023015"/>
    </source>
</evidence>
<dbReference type="FunFam" id="1.10.10.10:FF:000001">
    <property type="entry name" value="LysR family transcriptional regulator"/>
    <property type="match status" value="1"/>
</dbReference>
<keyword evidence="4" id="KW-0804">Transcription</keyword>
<evidence type="ECO:0000313" key="6">
    <source>
        <dbReference type="EMBL" id="RRS06016.1"/>
    </source>
</evidence>
<reference evidence="6 7" key="1">
    <citation type="submission" date="2018-12" db="EMBL/GenBank/DDBJ databases">
        <title>The whole draft genome of Aquabacterium sp. SJQ9.</title>
        <authorList>
            <person name="Sun L."/>
            <person name="Gao X."/>
            <person name="Chen W."/>
            <person name="Huang K."/>
        </authorList>
    </citation>
    <scope>NUCLEOTIDE SEQUENCE [LARGE SCALE GENOMIC DNA]</scope>
    <source>
        <strain evidence="6 7">SJQ9</strain>
    </source>
</reference>
<dbReference type="Pfam" id="PF00126">
    <property type="entry name" value="HTH_1"/>
    <property type="match status" value="1"/>
</dbReference>
<proteinExistence type="inferred from homology"/>
<evidence type="ECO:0000313" key="7">
    <source>
        <dbReference type="Proteomes" id="UP000269265"/>
    </source>
</evidence>
<comment type="caution">
    <text evidence="6">The sequence shown here is derived from an EMBL/GenBank/DDBJ whole genome shotgun (WGS) entry which is preliminary data.</text>
</comment>
<gene>
    <name evidence="6" type="ORF">EIP75_02815</name>
</gene>